<protein>
    <submittedName>
        <fullName evidence="3">RpiR family transcriptional regulator</fullName>
    </submittedName>
</protein>
<dbReference type="PROSITE" id="PS51464">
    <property type="entry name" value="SIS"/>
    <property type="match status" value="1"/>
</dbReference>
<dbReference type="EMBL" id="BMJQ01000033">
    <property type="protein sequence ID" value="GGF50393.1"/>
    <property type="molecule type" value="Genomic_DNA"/>
</dbReference>
<dbReference type="InterPro" id="IPR046348">
    <property type="entry name" value="SIS_dom_sf"/>
</dbReference>
<dbReference type="SUPFAM" id="SSF46689">
    <property type="entry name" value="Homeodomain-like"/>
    <property type="match status" value="1"/>
</dbReference>
<dbReference type="Pfam" id="PF01380">
    <property type="entry name" value="SIS"/>
    <property type="match status" value="1"/>
</dbReference>
<sequence length="310" mass="33276">MTPDGKPVASLRPATLEELRALTVEIQRGETEISLGGKALDVLSRLVDTPEQTAVRTISELADALAINASTLTRLAKRLGYAGFSDFQDVFRQAIADDERYFYSRQAGRLISVNQEAGEEIHILERLAAESKANIDGFLSQLDGRSLNGAAALLANARRVRVYGVRQFHAFASFLTYGLAMLRTDVALLDAPRLGEAEGLAQLSPGDVLVVASCAPYTRNVAEVAAVAARKGIAVVAVTDTRSSPLVPPSGHAFLVPHASSFFSNSMGAYIVFCEGLLNLVARALGDRAIEALAERERLIGELQIEIDKP</sequence>
<evidence type="ECO:0000259" key="2">
    <source>
        <dbReference type="PROSITE" id="PS51464"/>
    </source>
</evidence>
<dbReference type="InterPro" id="IPR047640">
    <property type="entry name" value="RpiR-like"/>
</dbReference>
<dbReference type="SUPFAM" id="SSF53697">
    <property type="entry name" value="SIS domain"/>
    <property type="match status" value="1"/>
</dbReference>
<dbReference type="Gene3D" id="1.10.10.10">
    <property type="entry name" value="Winged helix-like DNA-binding domain superfamily/Winged helix DNA-binding domain"/>
    <property type="match status" value="1"/>
</dbReference>
<dbReference type="InterPro" id="IPR001347">
    <property type="entry name" value="SIS_dom"/>
</dbReference>
<dbReference type="GO" id="GO:0097367">
    <property type="term" value="F:carbohydrate derivative binding"/>
    <property type="evidence" value="ECO:0007669"/>
    <property type="project" value="InterPro"/>
</dbReference>
<dbReference type="AlphaFoldDB" id="A0A8J2Z1N7"/>
<evidence type="ECO:0000259" key="1">
    <source>
        <dbReference type="PROSITE" id="PS51071"/>
    </source>
</evidence>
<comment type="caution">
    <text evidence="3">The sequence shown here is derived from an EMBL/GenBank/DDBJ whole genome shotgun (WGS) entry which is preliminary data.</text>
</comment>
<dbReference type="PANTHER" id="PTHR30514">
    <property type="entry name" value="GLUCOKINASE"/>
    <property type="match status" value="1"/>
</dbReference>
<organism evidence="3 4">
    <name type="scientific">Aliidongia dinghuensis</name>
    <dbReference type="NCBI Taxonomy" id="1867774"/>
    <lineage>
        <taxon>Bacteria</taxon>
        <taxon>Pseudomonadati</taxon>
        <taxon>Pseudomonadota</taxon>
        <taxon>Alphaproteobacteria</taxon>
        <taxon>Rhodospirillales</taxon>
        <taxon>Dongiaceae</taxon>
        <taxon>Aliidongia</taxon>
    </lineage>
</organism>
<dbReference type="Pfam" id="PF01418">
    <property type="entry name" value="HTH_6"/>
    <property type="match status" value="1"/>
</dbReference>
<feature type="domain" description="HTH rpiR-type" evidence="1">
    <location>
        <begin position="22"/>
        <end position="98"/>
    </location>
</feature>
<dbReference type="GO" id="GO:0003677">
    <property type="term" value="F:DNA binding"/>
    <property type="evidence" value="ECO:0007669"/>
    <property type="project" value="InterPro"/>
</dbReference>
<dbReference type="InterPro" id="IPR000281">
    <property type="entry name" value="HTH_RpiR"/>
</dbReference>
<dbReference type="GO" id="GO:0003700">
    <property type="term" value="F:DNA-binding transcription factor activity"/>
    <property type="evidence" value="ECO:0007669"/>
    <property type="project" value="InterPro"/>
</dbReference>
<proteinExistence type="predicted"/>
<dbReference type="GO" id="GO:1901135">
    <property type="term" value="P:carbohydrate derivative metabolic process"/>
    <property type="evidence" value="ECO:0007669"/>
    <property type="project" value="InterPro"/>
</dbReference>
<evidence type="ECO:0000313" key="3">
    <source>
        <dbReference type="EMBL" id="GGF50393.1"/>
    </source>
</evidence>
<dbReference type="InterPro" id="IPR009057">
    <property type="entry name" value="Homeodomain-like_sf"/>
</dbReference>
<reference evidence="3" key="1">
    <citation type="journal article" date="2014" name="Int. J. Syst. Evol. Microbiol.">
        <title>Complete genome sequence of Corynebacterium casei LMG S-19264T (=DSM 44701T), isolated from a smear-ripened cheese.</title>
        <authorList>
            <consortium name="US DOE Joint Genome Institute (JGI-PGF)"/>
            <person name="Walter F."/>
            <person name="Albersmeier A."/>
            <person name="Kalinowski J."/>
            <person name="Ruckert C."/>
        </authorList>
    </citation>
    <scope>NUCLEOTIDE SEQUENCE</scope>
    <source>
        <strain evidence="3">CGMCC 1.15725</strain>
    </source>
</reference>
<accession>A0A8J2Z1N7</accession>
<gene>
    <name evidence="3" type="ORF">GCM10011611_66040</name>
</gene>
<feature type="domain" description="SIS" evidence="2">
    <location>
        <begin position="150"/>
        <end position="287"/>
    </location>
</feature>
<dbReference type="Proteomes" id="UP000646365">
    <property type="component" value="Unassembled WGS sequence"/>
</dbReference>
<dbReference type="PANTHER" id="PTHR30514:SF18">
    <property type="entry name" value="RPIR-FAMILY TRANSCRIPTIONAL REGULATOR"/>
    <property type="match status" value="1"/>
</dbReference>
<dbReference type="Gene3D" id="3.40.50.10490">
    <property type="entry name" value="Glucose-6-phosphate isomerase like protein, domain 1"/>
    <property type="match status" value="1"/>
</dbReference>
<keyword evidence="4" id="KW-1185">Reference proteome</keyword>
<dbReference type="InterPro" id="IPR036388">
    <property type="entry name" value="WH-like_DNA-bd_sf"/>
</dbReference>
<dbReference type="PROSITE" id="PS51071">
    <property type="entry name" value="HTH_RPIR"/>
    <property type="match status" value="1"/>
</dbReference>
<evidence type="ECO:0000313" key="4">
    <source>
        <dbReference type="Proteomes" id="UP000646365"/>
    </source>
</evidence>
<reference evidence="3" key="2">
    <citation type="submission" date="2020-09" db="EMBL/GenBank/DDBJ databases">
        <authorList>
            <person name="Sun Q."/>
            <person name="Zhou Y."/>
        </authorList>
    </citation>
    <scope>NUCLEOTIDE SEQUENCE</scope>
    <source>
        <strain evidence="3">CGMCC 1.15725</strain>
    </source>
</reference>
<name>A0A8J2Z1N7_9PROT</name>
<dbReference type="RefSeq" id="WP_189052470.1">
    <property type="nucleotide sequence ID" value="NZ_BMJQ01000033.1"/>
</dbReference>